<dbReference type="SUPFAM" id="SSF51905">
    <property type="entry name" value="FAD/NAD(P)-binding domain"/>
    <property type="match status" value="1"/>
</dbReference>
<dbReference type="Gene3D" id="3.50.50.60">
    <property type="entry name" value="FAD/NAD(P)-binding domain"/>
    <property type="match status" value="2"/>
</dbReference>
<dbReference type="SUPFAM" id="SSF54373">
    <property type="entry name" value="FAD-linked reductases, C-terminal domain"/>
    <property type="match status" value="1"/>
</dbReference>
<dbReference type="EMBL" id="LJPT01000122">
    <property type="protein sequence ID" value="KPW46820.1"/>
    <property type="molecule type" value="Genomic_DNA"/>
</dbReference>
<dbReference type="NCBIfam" id="NF001933">
    <property type="entry name" value="PRK00711.1"/>
    <property type="match status" value="1"/>
</dbReference>
<comment type="similarity">
    <text evidence="2 7">Belongs to the DadA oxidoreductase family.</text>
</comment>
<dbReference type="Proteomes" id="UP000050425">
    <property type="component" value="Unassembled WGS sequence"/>
</dbReference>
<evidence type="ECO:0000256" key="2">
    <source>
        <dbReference type="ARBA" id="ARBA00009410"/>
    </source>
</evidence>
<feature type="binding site" evidence="7">
    <location>
        <begin position="33"/>
        <end position="47"/>
    </location>
    <ligand>
        <name>FAD</name>
        <dbReference type="ChEBI" id="CHEBI:57692"/>
    </ligand>
</feature>
<dbReference type="InterPro" id="IPR036188">
    <property type="entry name" value="FAD/NAD-bd_sf"/>
</dbReference>
<organism evidence="9 10">
    <name type="scientific">Pseudomonas syringae pv. antirrhini</name>
    <dbReference type="NCBI Taxonomy" id="251702"/>
    <lineage>
        <taxon>Bacteria</taxon>
        <taxon>Pseudomonadati</taxon>
        <taxon>Pseudomonadota</taxon>
        <taxon>Gammaproteobacteria</taxon>
        <taxon>Pseudomonadales</taxon>
        <taxon>Pseudomonadaceae</taxon>
        <taxon>Pseudomonas</taxon>
    </lineage>
</organism>
<sequence>MRSTAHCSIYCPHPCLKLKTSADIRDEVIDMRVLVLGSGVIGTTSAYYLARAGFQVTVVDRQPAVGMETSFANAGQVSPGYASPWAAPGVPLKAIKWLLQRHSPLAIKATADIDQYLWMAQMLRNCTANRYAVNKERMVRLSEYSRDCLDELRIETGIAYEGRSLGTTQLFRTQAQLDNAAKDIAVLEQSGVPYELLDRAGIARVEPALAGVTGILSGALRLPNDQTGDCQLFTTRLAQMAVELGVEFRYGQNIERLEHAGDTVSGVWIDGVLETADRYVLALGSYSPQLLKPLGIKAPVYPLKGYSLTVPISNPAMAPTSTILDETYKVAITRFDNRIRVGGMAEIAGFDLSLNPRRRETLEMIVGDLYPQGGDLSQASFWTGLRPTTPDGTPIVGATPLRNLFLNTGHGTLGWTMACGSGRLLADLIARKRPQISAAGLDISRYGNTQENAQHVNPAPAHQ</sequence>
<comment type="function">
    <text evidence="7">Oxidative deamination of D-amino acids.</text>
</comment>
<dbReference type="AlphaFoldDB" id="A0A0P9NRV5"/>
<comment type="caution">
    <text evidence="9">The sequence shown here is derived from an EMBL/GenBank/DDBJ whole genome shotgun (WGS) entry which is preliminary data.</text>
</comment>
<dbReference type="PANTHER" id="PTHR13847:SF280">
    <property type="entry name" value="D-AMINO ACID DEHYDROGENASE"/>
    <property type="match status" value="1"/>
</dbReference>
<dbReference type="GO" id="GO:0055130">
    <property type="term" value="P:D-alanine catabolic process"/>
    <property type="evidence" value="ECO:0007669"/>
    <property type="project" value="TreeGrafter"/>
</dbReference>
<proteinExistence type="inferred from homology"/>
<evidence type="ECO:0000259" key="8">
    <source>
        <dbReference type="Pfam" id="PF01266"/>
    </source>
</evidence>
<dbReference type="PANTHER" id="PTHR13847">
    <property type="entry name" value="SARCOSINE DEHYDROGENASE-RELATED"/>
    <property type="match status" value="1"/>
</dbReference>
<evidence type="ECO:0000313" key="9">
    <source>
        <dbReference type="EMBL" id="KPW46820.1"/>
    </source>
</evidence>
<evidence type="ECO:0000313" key="10">
    <source>
        <dbReference type="Proteomes" id="UP000050425"/>
    </source>
</evidence>
<name>A0A0P9NRV5_9PSED</name>
<accession>A0A0P9NRV5</accession>
<dbReference type="GO" id="GO:0005737">
    <property type="term" value="C:cytoplasm"/>
    <property type="evidence" value="ECO:0007669"/>
    <property type="project" value="TreeGrafter"/>
</dbReference>
<evidence type="ECO:0000256" key="6">
    <source>
        <dbReference type="ARBA" id="ARBA00047884"/>
    </source>
</evidence>
<evidence type="ECO:0000256" key="4">
    <source>
        <dbReference type="ARBA" id="ARBA00022827"/>
    </source>
</evidence>
<evidence type="ECO:0000256" key="5">
    <source>
        <dbReference type="ARBA" id="ARBA00023002"/>
    </source>
</evidence>
<comment type="catalytic activity">
    <reaction evidence="6 7">
        <text>a D-alpha-amino acid + A + H2O = a 2-oxocarboxylate + AH2 + NH4(+)</text>
        <dbReference type="Rhea" id="RHEA:18125"/>
        <dbReference type="ChEBI" id="CHEBI:13193"/>
        <dbReference type="ChEBI" id="CHEBI:15377"/>
        <dbReference type="ChEBI" id="CHEBI:17499"/>
        <dbReference type="ChEBI" id="CHEBI:28938"/>
        <dbReference type="ChEBI" id="CHEBI:35179"/>
        <dbReference type="ChEBI" id="CHEBI:59871"/>
    </reaction>
</comment>
<reference evidence="9 10" key="1">
    <citation type="submission" date="2015-09" db="EMBL/GenBank/DDBJ databases">
        <title>Genome announcement of multiple Pseudomonas syringae strains.</title>
        <authorList>
            <person name="Thakur S."/>
            <person name="Wang P.W."/>
            <person name="Gong Y."/>
            <person name="Weir B.S."/>
            <person name="Guttman D.S."/>
        </authorList>
    </citation>
    <scope>NUCLEOTIDE SEQUENCE [LARGE SCALE GENOMIC DNA]</scope>
    <source>
        <strain evidence="9 10">ICMP4303</strain>
    </source>
</reference>
<evidence type="ECO:0000256" key="7">
    <source>
        <dbReference type="HAMAP-Rule" id="MF_01202"/>
    </source>
</evidence>
<feature type="domain" description="FAD dependent oxidoreductase" evidence="8">
    <location>
        <begin position="32"/>
        <end position="428"/>
    </location>
</feature>
<dbReference type="InterPro" id="IPR023080">
    <property type="entry name" value="DadA"/>
</dbReference>
<dbReference type="HAMAP" id="MF_01202">
    <property type="entry name" value="DadA"/>
    <property type="match status" value="1"/>
</dbReference>
<dbReference type="Pfam" id="PF01266">
    <property type="entry name" value="DAO"/>
    <property type="match status" value="1"/>
</dbReference>
<dbReference type="PATRIC" id="fig|251702.3.peg.5236"/>
<gene>
    <name evidence="7" type="primary">dadA</name>
    <name evidence="9" type="ORF">ALO88_03949</name>
</gene>
<keyword evidence="4 7" id="KW-0274">FAD</keyword>
<protein>
    <recommendedName>
        <fullName evidence="7">D-amino acid dehydrogenase</fullName>
        <ecNumber evidence="7">1.4.99.-</ecNumber>
    </recommendedName>
</protein>
<dbReference type="GO" id="GO:0008718">
    <property type="term" value="F:D-amino-acid dehydrogenase activity"/>
    <property type="evidence" value="ECO:0007669"/>
    <property type="project" value="UniProtKB-UniRule"/>
</dbReference>
<dbReference type="GO" id="GO:0005886">
    <property type="term" value="C:plasma membrane"/>
    <property type="evidence" value="ECO:0007669"/>
    <property type="project" value="TreeGrafter"/>
</dbReference>
<keyword evidence="3 7" id="KW-0285">Flavoprotein</keyword>
<keyword evidence="5 7" id="KW-0560">Oxidoreductase</keyword>
<dbReference type="Gene3D" id="3.30.9.10">
    <property type="entry name" value="D-Amino Acid Oxidase, subunit A, domain 2"/>
    <property type="match status" value="1"/>
</dbReference>
<dbReference type="FunFam" id="3.50.50.60:FF:000020">
    <property type="entry name" value="D-amino acid dehydrogenase"/>
    <property type="match status" value="1"/>
</dbReference>
<evidence type="ECO:0000256" key="3">
    <source>
        <dbReference type="ARBA" id="ARBA00022630"/>
    </source>
</evidence>
<dbReference type="InterPro" id="IPR006076">
    <property type="entry name" value="FAD-dep_OxRdtase"/>
</dbReference>
<comment type="cofactor">
    <cofactor evidence="1 7">
        <name>FAD</name>
        <dbReference type="ChEBI" id="CHEBI:57692"/>
    </cofactor>
</comment>
<dbReference type="EC" id="1.4.99.-" evidence="7"/>
<evidence type="ECO:0000256" key="1">
    <source>
        <dbReference type="ARBA" id="ARBA00001974"/>
    </source>
</evidence>